<organism evidence="3 4">
    <name type="scientific">Streptomyces violaceusniger (strain Tu 4113)</name>
    <dbReference type="NCBI Taxonomy" id="653045"/>
    <lineage>
        <taxon>Bacteria</taxon>
        <taxon>Bacillati</taxon>
        <taxon>Actinomycetota</taxon>
        <taxon>Actinomycetes</taxon>
        <taxon>Kitasatosporales</taxon>
        <taxon>Streptomycetaceae</taxon>
        <taxon>Streptomyces</taxon>
        <taxon>Streptomyces violaceusniger group</taxon>
    </lineage>
</organism>
<sequence>MTTLASVDYGSVPAWISALTPLLIAGVITRALNRTTASIREAVRSTRPRTLRQRLRGLTQPPPRTEHHSDGHHSGHGSAHHGDYVDGSE</sequence>
<keyword evidence="2" id="KW-1133">Transmembrane helix</keyword>
<geneLocation type="plasmid" evidence="3 4">
    <name>pSTRVI02</name>
</geneLocation>
<feature type="compositionally biased region" description="Basic residues" evidence="1">
    <location>
        <begin position="46"/>
        <end position="55"/>
    </location>
</feature>
<protein>
    <submittedName>
        <fullName evidence="3">Uncharacterized protein</fullName>
    </submittedName>
</protein>
<evidence type="ECO:0000256" key="1">
    <source>
        <dbReference type="SAM" id="MobiDB-lite"/>
    </source>
</evidence>
<dbReference type="KEGG" id="svl:Strvi_0213"/>
<dbReference type="Proteomes" id="UP000008703">
    <property type="component" value="Plasmid pSTRVI02"/>
</dbReference>
<evidence type="ECO:0000313" key="4">
    <source>
        <dbReference type="Proteomes" id="UP000008703"/>
    </source>
</evidence>
<feature type="transmembrane region" description="Helical" evidence="2">
    <location>
        <begin position="12"/>
        <end position="32"/>
    </location>
</feature>
<name>G2PHI3_STRV4</name>
<keyword evidence="3" id="KW-0614">Plasmid</keyword>
<reference evidence="3" key="1">
    <citation type="submission" date="2011-08" db="EMBL/GenBank/DDBJ databases">
        <title>Complete sequence of plasmid 2 of Streptomyces violaceusniger Tu 4113.</title>
        <authorList>
            <consortium name="US DOE Joint Genome Institute"/>
            <person name="Lucas S."/>
            <person name="Han J."/>
            <person name="Lapidus A."/>
            <person name="Cheng J.-F."/>
            <person name="Goodwin L."/>
            <person name="Pitluck S."/>
            <person name="Peters L."/>
            <person name="Ivanova N."/>
            <person name="Daligault H."/>
            <person name="Detter J.C."/>
            <person name="Han C."/>
            <person name="Tapia R."/>
            <person name="Land M."/>
            <person name="Hauser L."/>
            <person name="Kyrpides N."/>
            <person name="Ivanova N."/>
            <person name="Pagani I."/>
            <person name="Hagen A."/>
            <person name="Katz L."/>
            <person name="Fiedler H.-P."/>
            <person name="Keasling J."/>
            <person name="Fortman J."/>
            <person name="Woyke T."/>
        </authorList>
    </citation>
    <scope>NUCLEOTIDE SEQUENCE [LARGE SCALE GENOMIC DNA]</scope>
    <source>
        <strain evidence="3">Tu 4113</strain>
        <plasmid evidence="3">pSTRVI02</plasmid>
    </source>
</reference>
<evidence type="ECO:0000313" key="3">
    <source>
        <dbReference type="EMBL" id="AEM88986.1"/>
    </source>
</evidence>
<keyword evidence="2" id="KW-0812">Transmembrane</keyword>
<feature type="compositionally biased region" description="Basic and acidic residues" evidence="1">
    <location>
        <begin position="80"/>
        <end position="89"/>
    </location>
</feature>
<feature type="region of interest" description="Disordered" evidence="1">
    <location>
        <begin position="41"/>
        <end position="89"/>
    </location>
</feature>
<gene>
    <name evidence="3" type="ORF">Strvi_0213</name>
</gene>
<dbReference type="RefSeq" id="WP_014043921.1">
    <property type="nucleotide sequence ID" value="NC_015952.1"/>
</dbReference>
<accession>G2PHI3</accession>
<evidence type="ECO:0000256" key="2">
    <source>
        <dbReference type="SAM" id="Phobius"/>
    </source>
</evidence>
<dbReference type="EMBL" id="CP002996">
    <property type="protein sequence ID" value="AEM88986.1"/>
    <property type="molecule type" value="Genomic_DNA"/>
</dbReference>
<dbReference type="HOGENOM" id="CLU_2453483_0_0_11"/>
<keyword evidence="2" id="KW-0472">Membrane</keyword>
<feature type="compositionally biased region" description="Basic and acidic residues" evidence="1">
    <location>
        <begin position="64"/>
        <end position="73"/>
    </location>
</feature>
<proteinExistence type="predicted"/>
<dbReference type="AlphaFoldDB" id="G2PHI3"/>
<keyword evidence="4" id="KW-1185">Reference proteome</keyword>